<dbReference type="EMBL" id="JACHJU010000001">
    <property type="protein sequence ID" value="MBB4937315.1"/>
    <property type="molecule type" value="Genomic_DNA"/>
</dbReference>
<evidence type="ECO:0000256" key="3">
    <source>
        <dbReference type="SAM" id="SignalP"/>
    </source>
</evidence>
<dbReference type="RefSeq" id="WP_184753704.1">
    <property type="nucleotide sequence ID" value="NZ_BAABEK010000042.1"/>
</dbReference>
<dbReference type="SUPFAM" id="SSF50494">
    <property type="entry name" value="Trypsin-like serine proteases"/>
    <property type="match status" value="1"/>
</dbReference>
<dbReference type="InterPro" id="IPR009003">
    <property type="entry name" value="Peptidase_S1_PA"/>
</dbReference>
<evidence type="ECO:0000256" key="1">
    <source>
        <dbReference type="ARBA" id="ARBA00022729"/>
    </source>
</evidence>
<dbReference type="PANTHER" id="PTHR15462">
    <property type="entry name" value="SERINE PROTEASE"/>
    <property type="match status" value="1"/>
</dbReference>
<feature type="compositionally biased region" description="Low complexity" evidence="2">
    <location>
        <begin position="86"/>
        <end position="108"/>
    </location>
</feature>
<keyword evidence="1 3" id="KW-0732">Signal</keyword>
<name>A0A7W7RSH1_9ACTN</name>
<accession>A0A7W7RSH1</accession>
<feature type="chain" id="PRO_5031534692" description="Trypsin" evidence="3">
    <location>
        <begin position="33"/>
        <end position="395"/>
    </location>
</feature>
<protein>
    <recommendedName>
        <fullName evidence="6">Trypsin</fullName>
    </recommendedName>
</protein>
<feature type="signal peptide" evidence="3">
    <location>
        <begin position="1"/>
        <end position="32"/>
    </location>
</feature>
<gene>
    <name evidence="4" type="ORF">FHR32_001620</name>
</gene>
<evidence type="ECO:0000313" key="4">
    <source>
        <dbReference type="EMBL" id="MBB4937315.1"/>
    </source>
</evidence>
<reference evidence="4 5" key="1">
    <citation type="submission" date="2020-08" db="EMBL/GenBank/DDBJ databases">
        <title>Sequencing the genomes of 1000 actinobacteria strains.</title>
        <authorList>
            <person name="Klenk H.-P."/>
        </authorList>
    </citation>
    <scope>NUCLEOTIDE SEQUENCE [LARGE SCALE GENOMIC DNA]</scope>
    <source>
        <strain evidence="4 5">DSM 43023</strain>
    </source>
</reference>
<sequence length="395" mass="41936">MSPRVRRFATTLGALVASGVFALSTFAGGAHADTAYFSAVPGSISSFELTKTSTDMKRIAEYWSPSRIKEAQNNTPATPEAKPSNGGTTSAPASPTPTGTTAGATAAAAGGESTTAAVTTALTYSSAASTSPTVQPTLPRRVPPVAGTSPMTVGKVFFRIGDKDYWCSASSVASKSRSLVATAGHCAYDAKQGRHAEYWIFIPGYDRGDTPYGIYVGHSLNLHESFVGRGDYDYDYAFVNVHDGFKWKPGKTVGTYEMEPVGKLEDNVGGQGLAVNRGTDQSTLAFGYPAAPQIDGSRPYDGQKLRSCVGRTKKRTAPTYLVEKGIALSCQFTGGASGGPWLVNYDPAIGLGYLNGVNSFAWDTDVDRKYDLISSPYFTASTYNVYRWADSQHAQ</sequence>
<dbReference type="InterPro" id="IPR050966">
    <property type="entry name" value="Glutamyl_endopeptidase"/>
</dbReference>
<evidence type="ECO:0000313" key="5">
    <source>
        <dbReference type="Proteomes" id="UP000534286"/>
    </source>
</evidence>
<comment type="caution">
    <text evidence="4">The sequence shown here is derived from an EMBL/GenBank/DDBJ whole genome shotgun (WGS) entry which is preliminary data.</text>
</comment>
<dbReference type="InterPro" id="IPR043504">
    <property type="entry name" value="Peptidase_S1_PA_chymotrypsin"/>
</dbReference>
<evidence type="ECO:0008006" key="6">
    <source>
        <dbReference type="Google" id="ProtNLM"/>
    </source>
</evidence>
<keyword evidence="5" id="KW-1185">Reference proteome</keyword>
<dbReference type="Gene3D" id="2.40.10.10">
    <property type="entry name" value="Trypsin-like serine proteases"/>
    <property type="match status" value="2"/>
</dbReference>
<dbReference type="AlphaFoldDB" id="A0A7W7RSH1"/>
<dbReference type="Proteomes" id="UP000534286">
    <property type="component" value="Unassembled WGS sequence"/>
</dbReference>
<organism evidence="4 5">
    <name type="scientific">Streptosporangium album</name>
    <dbReference type="NCBI Taxonomy" id="47479"/>
    <lineage>
        <taxon>Bacteria</taxon>
        <taxon>Bacillati</taxon>
        <taxon>Actinomycetota</taxon>
        <taxon>Actinomycetes</taxon>
        <taxon>Streptosporangiales</taxon>
        <taxon>Streptosporangiaceae</taxon>
        <taxon>Streptosporangium</taxon>
    </lineage>
</organism>
<proteinExistence type="predicted"/>
<evidence type="ECO:0000256" key="2">
    <source>
        <dbReference type="SAM" id="MobiDB-lite"/>
    </source>
</evidence>
<feature type="region of interest" description="Disordered" evidence="2">
    <location>
        <begin position="65"/>
        <end position="108"/>
    </location>
</feature>